<evidence type="ECO:0000256" key="1">
    <source>
        <dbReference type="ARBA" id="ARBA00004576"/>
    </source>
</evidence>
<evidence type="ECO:0000256" key="11">
    <source>
        <dbReference type="ARBA" id="ARBA00023180"/>
    </source>
</evidence>
<dbReference type="GO" id="GO:0000329">
    <property type="term" value="C:fungal-type vacuole membrane"/>
    <property type="evidence" value="ECO:0007669"/>
    <property type="project" value="EnsemblFungi"/>
</dbReference>
<gene>
    <name evidence="15" type="primary">TPHA0K00350</name>
    <name evidence="15" type="ordered locus">TPHA_0K00350</name>
</gene>
<feature type="transmembrane region" description="Helical" evidence="13">
    <location>
        <begin position="20"/>
        <end position="39"/>
    </location>
</feature>
<keyword evidence="6 13" id="KW-0812">Transmembrane</keyword>
<accession>G8BZ41</accession>
<evidence type="ECO:0000256" key="4">
    <source>
        <dbReference type="ARBA" id="ARBA00014458"/>
    </source>
</evidence>
<sequence>MEKDSSVPRVPSKHNTSRHLILTLIVALTTLVAVIVYTFSGHLQTQYLSILDTMLSRKFNVYRPDDVRDLKLTDDEKNHLLKLGLTPNDPFIVENTSDGSKKTIHGRFLHITDIHPDAFYKEGTSIDNVCHSNKPDRKKDFAPYFGAPKSGCDSPMELMEYTLKWVADNLKNKIDFVIWTGDNIRHDNDRYHPRNEFQIFDMNELVSGKFHDIFKNQNSKNPRDFDVHVIPSLGNNDVFPHNLFSLGPTLQTREFFKIWNTYIPEEQQHIFNKVASFFVEVIPGKLAVLSINTLYLYKANPLVDNCNSPKTPGYQLLLWLGYVLEELRARGMKVILSGHVPPIPKNYENSCYHKYNLWTYEYRDIIITGLYGHMNMDHFIPLNGKKSRNIIDSTDFIALANEQISASYFGNKETMEDIDNDSILGHAIEASELRSYGARPVNKEQYMRKIKRLYYQKISDRLDDILKVNDFTSEKNKTGKKKKKGGKKKKQPSLDKFAERYNIVNIAGSVIPTFNPSFRVWEYNTTELRETQPSFKAKSWNHFFKTLQVKLEEDLKKFESFQNSKDLYNALARKKVDKSIPEPKPSNLPLGPAHVSQLFSLTKFVQYYADLEVINKNYYDLLDNNSSEKEAAEKSFLYEVEYTSTDEPYHVDTLLVKDYLNIIRELVKDNDLWKSFKKRAFISSGYEDD</sequence>
<evidence type="ECO:0000256" key="3">
    <source>
        <dbReference type="ARBA" id="ARBA00012459"/>
    </source>
</evidence>
<keyword evidence="11" id="KW-0325">Glycoprotein</keyword>
<evidence type="ECO:0000259" key="14">
    <source>
        <dbReference type="Pfam" id="PF00149"/>
    </source>
</evidence>
<name>G8BZ41_TETPH</name>
<dbReference type="AlphaFoldDB" id="G8BZ41"/>
<keyword evidence="9 13" id="KW-1133">Transmembrane helix</keyword>
<evidence type="ECO:0000256" key="7">
    <source>
        <dbReference type="ARBA" id="ARBA00022801"/>
    </source>
</evidence>
<dbReference type="GeneID" id="11533341"/>
<dbReference type="Gene3D" id="3.60.21.10">
    <property type="match status" value="1"/>
</dbReference>
<dbReference type="InterPro" id="IPR041805">
    <property type="entry name" value="ASMase/PPN1_MPP"/>
</dbReference>
<dbReference type="PANTHER" id="PTHR10340">
    <property type="entry name" value="SPHINGOMYELIN PHOSPHODIESTERASE"/>
    <property type="match status" value="1"/>
</dbReference>
<comment type="catalytic activity">
    <reaction evidence="12">
        <text>[phosphate](n+1) + n H2O = (n+1) phosphate + n H(+)</text>
        <dbReference type="Rhea" id="RHEA:22452"/>
        <dbReference type="Rhea" id="RHEA-COMP:14280"/>
        <dbReference type="ChEBI" id="CHEBI:15377"/>
        <dbReference type="ChEBI" id="CHEBI:15378"/>
        <dbReference type="ChEBI" id="CHEBI:16838"/>
        <dbReference type="ChEBI" id="CHEBI:43474"/>
        <dbReference type="EC" id="3.6.1.10"/>
    </reaction>
</comment>
<keyword evidence="10 12" id="KW-0472">Membrane</keyword>
<proteinExistence type="inferred from homology"/>
<dbReference type="GO" id="GO:0006798">
    <property type="term" value="P:polyphosphate catabolic process"/>
    <property type="evidence" value="ECO:0007669"/>
    <property type="project" value="EnsemblFungi"/>
</dbReference>
<keyword evidence="5 12" id="KW-0926">Vacuole</keyword>
<comment type="similarity">
    <text evidence="2">Belongs to the endopolyphosphatase PPN1 family.</text>
</comment>
<dbReference type="STRING" id="1071381.G8BZ41"/>
<dbReference type="EMBL" id="HE612866">
    <property type="protein sequence ID" value="CCE65169.1"/>
    <property type="molecule type" value="Genomic_DNA"/>
</dbReference>
<dbReference type="KEGG" id="tpf:TPHA_0K00350"/>
<dbReference type="PIRSF" id="PIRSF027093">
    <property type="entry name" value="EndopolyPtase_N1"/>
    <property type="match status" value="1"/>
</dbReference>
<dbReference type="CDD" id="cd00842">
    <property type="entry name" value="MPP_ASMase"/>
    <property type="match status" value="1"/>
</dbReference>
<dbReference type="InterPro" id="IPR004843">
    <property type="entry name" value="Calcineurin-like_PHP"/>
</dbReference>
<dbReference type="EC" id="3.6.1.10" evidence="3 12"/>
<protein>
    <recommendedName>
        <fullName evidence="4 12">Endopolyphosphatase</fullName>
        <ecNumber evidence="3 12">3.6.1.10</ecNumber>
    </recommendedName>
</protein>
<reference evidence="15 16" key="1">
    <citation type="journal article" date="2011" name="Proc. Natl. Acad. Sci. U.S.A.">
        <title>Evolutionary erosion of yeast sex chromosomes by mating-type switching accidents.</title>
        <authorList>
            <person name="Gordon J.L."/>
            <person name="Armisen D."/>
            <person name="Proux-Wera E."/>
            <person name="Oheigeartaigh S.S."/>
            <person name="Byrne K.P."/>
            <person name="Wolfe K.H."/>
        </authorList>
    </citation>
    <scope>NUCLEOTIDE SEQUENCE [LARGE SCALE GENOMIC DNA]</scope>
    <source>
        <strain evidence="16">ATCC 24235 / CBS 4417 / NBRC 1672 / NRRL Y-8282 / UCD 70-5</strain>
    </source>
</reference>
<keyword evidence="7 12" id="KW-0378">Hydrolase</keyword>
<dbReference type="GO" id="GO:0000298">
    <property type="term" value="F:endopolyphosphatase activity"/>
    <property type="evidence" value="ECO:0007669"/>
    <property type="project" value="UniProtKB-EC"/>
</dbReference>
<evidence type="ECO:0000313" key="15">
    <source>
        <dbReference type="EMBL" id="CCE65169.1"/>
    </source>
</evidence>
<evidence type="ECO:0000256" key="2">
    <source>
        <dbReference type="ARBA" id="ARBA00010399"/>
    </source>
</evidence>
<dbReference type="HOGENOM" id="CLU_013424_1_0_1"/>
<evidence type="ECO:0000256" key="10">
    <source>
        <dbReference type="ARBA" id="ARBA00023136"/>
    </source>
</evidence>
<dbReference type="Proteomes" id="UP000005666">
    <property type="component" value="Chromosome 11"/>
</dbReference>
<evidence type="ECO:0000256" key="9">
    <source>
        <dbReference type="ARBA" id="ARBA00022989"/>
    </source>
</evidence>
<evidence type="ECO:0000256" key="13">
    <source>
        <dbReference type="SAM" id="Phobius"/>
    </source>
</evidence>
<dbReference type="OMA" id="WAERYSV"/>
<feature type="domain" description="Calcineurin-like phosphoesterase" evidence="14">
    <location>
        <begin position="107"/>
        <end position="356"/>
    </location>
</feature>
<keyword evidence="16" id="KW-1185">Reference proteome</keyword>
<dbReference type="RefSeq" id="XP_003687603.1">
    <property type="nucleotide sequence ID" value="XM_003687555.1"/>
</dbReference>
<evidence type="ECO:0000256" key="12">
    <source>
        <dbReference type="PIRNR" id="PIRNR027093"/>
    </source>
</evidence>
<dbReference type="InterPro" id="IPR012358">
    <property type="entry name" value="EndopolyPtase_N1"/>
</dbReference>
<comment type="subcellular location">
    <subcellularLocation>
        <location evidence="1">Vacuole membrane</location>
        <topology evidence="1">Single-pass type II membrane protein</topology>
    </subcellularLocation>
</comment>
<evidence type="ECO:0000256" key="8">
    <source>
        <dbReference type="ARBA" id="ARBA00022968"/>
    </source>
</evidence>
<evidence type="ECO:0000256" key="5">
    <source>
        <dbReference type="ARBA" id="ARBA00022554"/>
    </source>
</evidence>
<dbReference type="PANTHER" id="PTHR10340:SF55">
    <property type="entry name" value="ENDOPOLYPHOSPHATASE"/>
    <property type="match status" value="1"/>
</dbReference>
<dbReference type="OrthoDB" id="348678at2759"/>
<dbReference type="GO" id="GO:0005634">
    <property type="term" value="C:nucleus"/>
    <property type="evidence" value="ECO:0007669"/>
    <property type="project" value="EnsemblFungi"/>
</dbReference>
<dbReference type="SUPFAM" id="SSF56300">
    <property type="entry name" value="Metallo-dependent phosphatases"/>
    <property type="match status" value="1"/>
</dbReference>
<dbReference type="eggNOG" id="KOG3770">
    <property type="taxonomic scope" value="Eukaryota"/>
</dbReference>
<dbReference type="GO" id="GO:0008081">
    <property type="term" value="F:phosphoric diester hydrolase activity"/>
    <property type="evidence" value="ECO:0007669"/>
    <property type="project" value="TreeGrafter"/>
</dbReference>
<evidence type="ECO:0000313" key="16">
    <source>
        <dbReference type="Proteomes" id="UP000005666"/>
    </source>
</evidence>
<dbReference type="GO" id="GO:0004309">
    <property type="term" value="F:exopolyphosphatase activity"/>
    <property type="evidence" value="ECO:0007669"/>
    <property type="project" value="EnsemblFungi"/>
</dbReference>
<dbReference type="InterPro" id="IPR029052">
    <property type="entry name" value="Metallo-depent_PP-like"/>
</dbReference>
<comment type="function">
    <text evidence="12">Catalyzes the hydrolysis of inorganic polyphosphate (polyP) chains of many hundreds of phosphate residues into shorter lengths.</text>
</comment>
<evidence type="ECO:0000256" key="6">
    <source>
        <dbReference type="ARBA" id="ARBA00022692"/>
    </source>
</evidence>
<keyword evidence="8" id="KW-0735">Signal-anchor</keyword>
<dbReference type="Pfam" id="PF00149">
    <property type="entry name" value="Metallophos"/>
    <property type="match status" value="1"/>
</dbReference>
<organism evidence="15 16">
    <name type="scientific">Tetrapisispora phaffii (strain ATCC 24235 / CBS 4417 / NBRC 1672 / NRRL Y-8282 / UCD 70-5)</name>
    <name type="common">Yeast</name>
    <name type="synonym">Fabospora phaffii</name>
    <dbReference type="NCBI Taxonomy" id="1071381"/>
    <lineage>
        <taxon>Eukaryota</taxon>
        <taxon>Fungi</taxon>
        <taxon>Dikarya</taxon>
        <taxon>Ascomycota</taxon>
        <taxon>Saccharomycotina</taxon>
        <taxon>Saccharomycetes</taxon>
        <taxon>Saccharomycetales</taxon>
        <taxon>Saccharomycetaceae</taxon>
        <taxon>Tetrapisispora</taxon>
    </lineage>
</organism>
<dbReference type="GO" id="GO:0005829">
    <property type="term" value="C:cytosol"/>
    <property type="evidence" value="ECO:0007669"/>
    <property type="project" value="EnsemblFungi"/>
</dbReference>